<dbReference type="EMBL" id="JBELPZ010000001">
    <property type="protein sequence ID" value="MFL9842920.1"/>
    <property type="molecule type" value="Genomic_DNA"/>
</dbReference>
<dbReference type="SMART" id="SM00448">
    <property type="entry name" value="REC"/>
    <property type="match status" value="1"/>
</dbReference>
<dbReference type="InterPro" id="IPR011006">
    <property type="entry name" value="CheY-like_superfamily"/>
</dbReference>
<dbReference type="InterPro" id="IPR001789">
    <property type="entry name" value="Sig_transdc_resp-reg_receiver"/>
</dbReference>
<evidence type="ECO:0000313" key="4">
    <source>
        <dbReference type="Proteomes" id="UP001629156"/>
    </source>
</evidence>
<proteinExistence type="predicted"/>
<dbReference type="Gene3D" id="3.40.50.2300">
    <property type="match status" value="1"/>
</dbReference>
<keyword evidence="1" id="KW-0597">Phosphoprotein</keyword>
<reference evidence="3 4" key="1">
    <citation type="submission" date="2024-06" db="EMBL/GenBank/DDBJ databases">
        <authorList>
            <person name="Kaempfer P."/>
            <person name="Viver T."/>
        </authorList>
    </citation>
    <scope>NUCLEOTIDE SEQUENCE [LARGE SCALE GENOMIC DNA]</scope>
    <source>
        <strain evidence="3 4">ST-119</strain>
    </source>
</reference>
<organism evidence="3 4">
    <name type="scientific">Flavobacterium rhizosphaerae</name>
    <dbReference type="NCBI Taxonomy" id="3163298"/>
    <lineage>
        <taxon>Bacteria</taxon>
        <taxon>Pseudomonadati</taxon>
        <taxon>Bacteroidota</taxon>
        <taxon>Flavobacteriia</taxon>
        <taxon>Flavobacteriales</taxon>
        <taxon>Flavobacteriaceae</taxon>
        <taxon>Flavobacterium</taxon>
    </lineage>
</organism>
<comment type="caution">
    <text evidence="3">The sequence shown here is derived from an EMBL/GenBank/DDBJ whole genome shotgun (WGS) entry which is preliminary data.</text>
</comment>
<evidence type="ECO:0000313" key="3">
    <source>
        <dbReference type="EMBL" id="MFL9842920.1"/>
    </source>
</evidence>
<dbReference type="InterPro" id="IPR052893">
    <property type="entry name" value="TCS_response_regulator"/>
</dbReference>
<dbReference type="Pfam" id="PF00072">
    <property type="entry name" value="Response_reg"/>
    <property type="match status" value="1"/>
</dbReference>
<dbReference type="PROSITE" id="PS50110">
    <property type="entry name" value="RESPONSE_REGULATORY"/>
    <property type="match status" value="1"/>
</dbReference>
<gene>
    <name evidence="3" type="ORF">ABS766_00680</name>
</gene>
<dbReference type="PANTHER" id="PTHR44520">
    <property type="entry name" value="RESPONSE REGULATOR RCP1-RELATED"/>
    <property type="match status" value="1"/>
</dbReference>
<keyword evidence="4" id="KW-1185">Reference proteome</keyword>
<dbReference type="RefSeq" id="WP_408083148.1">
    <property type="nucleotide sequence ID" value="NZ_JBELPZ010000001.1"/>
</dbReference>
<protein>
    <submittedName>
        <fullName evidence="3">Response regulator</fullName>
    </submittedName>
</protein>
<accession>A0ABW8YSI9</accession>
<dbReference type="SUPFAM" id="SSF52172">
    <property type="entry name" value="CheY-like"/>
    <property type="match status" value="1"/>
</dbReference>
<feature type="modified residue" description="4-aspartylphosphate" evidence="1">
    <location>
        <position position="59"/>
    </location>
</feature>
<sequence length="147" mass="17203">MKKHRDILVIEDDEDDREILEEIFRDLGYKNNIIFFSDSTEALTYLRQPEITPFIIISDINMPKLGGFELRNIILEEEILRDKDIPYIFVSNAHDESSVKQANKLKVQGYIQKGSDYAKYKDKIKGIVDYWKENIHSFSSKGIKKQG</sequence>
<evidence type="ECO:0000256" key="1">
    <source>
        <dbReference type="PROSITE-ProRule" id="PRU00169"/>
    </source>
</evidence>
<dbReference type="Proteomes" id="UP001629156">
    <property type="component" value="Unassembled WGS sequence"/>
</dbReference>
<feature type="domain" description="Response regulatory" evidence="2">
    <location>
        <begin position="6"/>
        <end position="128"/>
    </location>
</feature>
<name>A0ABW8YSI9_9FLAO</name>
<evidence type="ECO:0000259" key="2">
    <source>
        <dbReference type="PROSITE" id="PS50110"/>
    </source>
</evidence>